<evidence type="ECO:0000259" key="5">
    <source>
        <dbReference type="PROSITE" id="PS50888"/>
    </source>
</evidence>
<dbReference type="GO" id="GO:0003700">
    <property type="term" value="F:DNA-binding transcription factor activity"/>
    <property type="evidence" value="ECO:0007669"/>
    <property type="project" value="InterPro"/>
</dbReference>
<dbReference type="Gene3D" id="4.10.280.10">
    <property type="entry name" value="Helix-loop-helix DNA-binding domain"/>
    <property type="match status" value="1"/>
</dbReference>
<dbReference type="InterPro" id="IPR036638">
    <property type="entry name" value="HLH_DNA-bd_sf"/>
</dbReference>
<keyword evidence="4" id="KW-0804">Transcription</keyword>
<keyword evidence="7" id="KW-1185">Reference proteome</keyword>
<evidence type="ECO:0000256" key="3">
    <source>
        <dbReference type="ARBA" id="ARBA00023125"/>
    </source>
</evidence>
<dbReference type="AlphaFoldDB" id="A0AAQ3KYR8"/>
<accession>A0AAQ3KYR8</accession>
<proteinExistence type="inferred from homology"/>
<dbReference type="InterPro" id="IPR011598">
    <property type="entry name" value="bHLH_dom"/>
</dbReference>
<gene>
    <name evidence="6" type="ORF">Cni_G25909</name>
</gene>
<dbReference type="PANTHER" id="PTHR45844:SF19">
    <property type="entry name" value="TRANSCRIPTION FACTOR BHLH106-RELATED"/>
    <property type="match status" value="1"/>
</dbReference>
<dbReference type="Proteomes" id="UP001327560">
    <property type="component" value="Chromosome 8"/>
</dbReference>
<dbReference type="SUPFAM" id="SSF47459">
    <property type="entry name" value="HLH, helix-loop-helix DNA-binding domain"/>
    <property type="match status" value="1"/>
</dbReference>
<evidence type="ECO:0000313" key="6">
    <source>
        <dbReference type="EMBL" id="WOL17120.1"/>
    </source>
</evidence>
<dbReference type="PROSITE" id="PS50888">
    <property type="entry name" value="BHLH"/>
    <property type="match status" value="1"/>
</dbReference>
<evidence type="ECO:0000256" key="4">
    <source>
        <dbReference type="ARBA" id="ARBA00023163"/>
    </source>
</evidence>
<name>A0AAQ3KYR8_9LILI</name>
<evidence type="ECO:0000313" key="7">
    <source>
        <dbReference type="Proteomes" id="UP001327560"/>
    </source>
</evidence>
<dbReference type="InterPro" id="IPR045847">
    <property type="entry name" value="AIG1-like"/>
</dbReference>
<evidence type="ECO:0000256" key="1">
    <source>
        <dbReference type="ARBA" id="ARBA00005510"/>
    </source>
</evidence>
<dbReference type="EMBL" id="CP136897">
    <property type="protein sequence ID" value="WOL17120.1"/>
    <property type="molecule type" value="Genomic_DNA"/>
</dbReference>
<organism evidence="6 7">
    <name type="scientific">Canna indica</name>
    <name type="common">Indian-shot</name>
    <dbReference type="NCBI Taxonomy" id="4628"/>
    <lineage>
        <taxon>Eukaryota</taxon>
        <taxon>Viridiplantae</taxon>
        <taxon>Streptophyta</taxon>
        <taxon>Embryophyta</taxon>
        <taxon>Tracheophyta</taxon>
        <taxon>Spermatophyta</taxon>
        <taxon>Magnoliopsida</taxon>
        <taxon>Liliopsida</taxon>
        <taxon>Zingiberales</taxon>
        <taxon>Cannaceae</taxon>
        <taxon>Canna</taxon>
    </lineage>
</organism>
<dbReference type="PANTHER" id="PTHR45844">
    <property type="entry name" value="TRANSCRIPTION FACTOR BHLH30"/>
    <property type="match status" value="1"/>
</dbReference>
<comment type="similarity">
    <text evidence="1">Belongs to the bHLH protein family.</text>
</comment>
<keyword evidence="3" id="KW-0238">DNA-binding</keyword>
<dbReference type="GO" id="GO:0046983">
    <property type="term" value="F:protein dimerization activity"/>
    <property type="evidence" value="ECO:0007669"/>
    <property type="project" value="InterPro"/>
</dbReference>
<dbReference type="SMART" id="SM00353">
    <property type="entry name" value="HLH"/>
    <property type="match status" value="1"/>
</dbReference>
<reference evidence="6 7" key="1">
    <citation type="submission" date="2023-10" db="EMBL/GenBank/DDBJ databases">
        <title>Chromosome-scale genome assembly provides insights into flower coloration mechanisms of Canna indica.</title>
        <authorList>
            <person name="Li C."/>
        </authorList>
    </citation>
    <scope>NUCLEOTIDE SEQUENCE [LARGE SCALE GENOMIC DNA]</scope>
    <source>
        <tissue evidence="6">Flower</tissue>
    </source>
</reference>
<dbReference type="Pfam" id="PF00010">
    <property type="entry name" value="HLH"/>
    <property type="match status" value="1"/>
</dbReference>
<evidence type="ECO:0000256" key="2">
    <source>
        <dbReference type="ARBA" id="ARBA00023015"/>
    </source>
</evidence>
<protein>
    <submittedName>
        <fullName evidence="6">Transcription factor bHLH107</fullName>
    </submittedName>
</protein>
<feature type="domain" description="BHLH" evidence="5">
    <location>
        <begin position="58"/>
        <end position="107"/>
    </location>
</feature>
<dbReference type="GO" id="GO:0003677">
    <property type="term" value="F:DNA binding"/>
    <property type="evidence" value="ECO:0007669"/>
    <property type="project" value="UniProtKB-KW"/>
</dbReference>
<keyword evidence="2" id="KW-0805">Transcription regulation</keyword>
<sequence>MMNNIDHQEEMLTNYCSLPSYFMASFYPAHMEMEMEMIGGGEASCDAAAATPVDRSLLASRNHRDAERRRRERIKSHLDRLRTILACDPKIDKASLLAKVVERVKDLKQQAEDIAVNDTTSAHFFPTETDEIIVLPSSGDGRPALEASLCCEDRSTLLPELIETLQSLRLKTLRAEIATLGGRVRNVLILSKDEEGGAFGEADACGDDEGSSAAFLRDALKALVERPHPAEHCKRRRLLIDQNNTS</sequence>